<dbReference type="InterPro" id="IPR036390">
    <property type="entry name" value="WH_DNA-bd_sf"/>
</dbReference>
<dbReference type="PANTHER" id="PTHR43132:SF6">
    <property type="entry name" value="HTH-TYPE TRANSCRIPTIONAL REPRESSOR CZRA"/>
    <property type="match status" value="1"/>
</dbReference>
<keyword evidence="2" id="KW-0238">DNA-binding</keyword>
<dbReference type="Gene3D" id="1.10.10.10">
    <property type="entry name" value="Winged helix-like DNA-binding domain superfamily/Winged helix DNA-binding domain"/>
    <property type="match status" value="1"/>
</dbReference>
<dbReference type="InterPro" id="IPR051011">
    <property type="entry name" value="Metal_resp_trans_reg"/>
</dbReference>
<dbReference type="CDD" id="cd00090">
    <property type="entry name" value="HTH_ARSR"/>
    <property type="match status" value="1"/>
</dbReference>
<keyword evidence="1" id="KW-0805">Transcription regulation</keyword>
<gene>
    <name evidence="5" type="ORF">KGD83_17145</name>
</gene>
<dbReference type="PRINTS" id="PR00778">
    <property type="entry name" value="HTHARSR"/>
</dbReference>
<dbReference type="PROSITE" id="PS00846">
    <property type="entry name" value="HTH_ARSR_1"/>
    <property type="match status" value="1"/>
</dbReference>
<reference evidence="6" key="1">
    <citation type="submission" date="2021-05" db="EMBL/GenBank/DDBJ databases">
        <title>Direct Submission.</title>
        <authorList>
            <person name="Li K."/>
            <person name="Gao J."/>
        </authorList>
    </citation>
    <scope>NUCLEOTIDE SEQUENCE [LARGE SCALE GENOMIC DNA]</scope>
    <source>
        <strain evidence="6">HDS12</strain>
    </source>
</reference>
<dbReference type="InterPro" id="IPR011991">
    <property type="entry name" value="ArsR-like_HTH"/>
</dbReference>
<organism evidence="5 6">
    <name type="scientific">Nocardiopsis akebiae</name>
    <dbReference type="NCBI Taxonomy" id="2831968"/>
    <lineage>
        <taxon>Bacteria</taxon>
        <taxon>Bacillati</taxon>
        <taxon>Actinomycetota</taxon>
        <taxon>Actinomycetes</taxon>
        <taxon>Streptosporangiales</taxon>
        <taxon>Nocardiopsidaceae</taxon>
        <taxon>Nocardiopsis</taxon>
    </lineage>
</organism>
<dbReference type="Proteomes" id="UP000678016">
    <property type="component" value="Chromosome"/>
</dbReference>
<dbReference type="PANTHER" id="PTHR43132">
    <property type="entry name" value="ARSENICAL RESISTANCE OPERON REPRESSOR ARSR-RELATED"/>
    <property type="match status" value="1"/>
</dbReference>
<evidence type="ECO:0000256" key="2">
    <source>
        <dbReference type="ARBA" id="ARBA00023125"/>
    </source>
</evidence>
<sequence>MSSDSCELLCLDLPQAEAVRARVPADGDVRSAADRARALADPTRLRVARALAVGDELCVCDLAWVCSASQNLVSHHVRQLRTAGLASSRREGKLVMYRLTDAGRALLALLLPDPEPAVREG</sequence>
<dbReference type="InterPro" id="IPR018334">
    <property type="entry name" value="ArsR_HTH"/>
</dbReference>
<protein>
    <submittedName>
        <fullName evidence="5">Helix-turn-helix transcriptional regulator</fullName>
    </submittedName>
</protein>
<feature type="domain" description="HTH arsR-type" evidence="4">
    <location>
        <begin position="24"/>
        <end position="118"/>
    </location>
</feature>
<dbReference type="NCBIfam" id="NF033788">
    <property type="entry name" value="HTH_metalloreg"/>
    <property type="match status" value="1"/>
</dbReference>
<evidence type="ECO:0000256" key="1">
    <source>
        <dbReference type="ARBA" id="ARBA00023015"/>
    </source>
</evidence>
<keyword evidence="3" id="KW-0804">Transcription</keyword>
<dbReference type="EMBL" id="CP074132">
    <property type="protein sequence ID" value="QUX27070.1"/>
    <property type="molecule type" value="Genomic_DNA"/>
</dbReference>
<evidence type="ECO:0000256" key="3">
    <source>
        <dbReference type="ARBA" id="ARBA00023163"/>
    </source>
</evidence>
<dbReference type="InterPro" id="IPR001845">
    <property type="entry name" value="HTH_ArsR_DNA-bd_dom"/>
</dbReference>
<accession>A0ABX8BZD5</accession>
<keyword evidence="6" id="KW-1185">Reference proteome</keyword>
<evidence type="ECO:0000313" key="6">
    <source>
        <dbReference type="Proteomes" id="UP000678016"/>
    </source>
</evidence>
<dbReference type="PROSITE" id="PS50987">
    <property type="entry name" value="HTH_ARSR_2"/>
    <property type="match status" value="1"/>
</dbReference>
<dbReference type="SUPFAM" id="SSF46785">
    <property type="entry name" value="Winged helix' DNA-binding domain"/>
    <property type="match status" value="1"/>
</dbReference>
<dbReference type="SMART" id="SM00418">
    <property type="entry name" value="HTH_ARSR"/>
    <property type="match status" value="1"/>
</dbReference>
<dbReference type="InterPro" id="IPR036388">
    <property type="entry name" value="WH-like_DNA-bd_sf"/>
</dbReference>
<name>A0ABX8BZD5_9ACTN</name>
<dbReference type="RefSeq" id="WP_212640156.1">
    <property type="nucleotide sequence ID" value="NZ_CP074132.1"/>
</dbReference>
<proteinExistence type="predicted"/>
<evidence type="ECO:0000259" key="4">
    <source>
        <dbReference type="PROSITE" id="PS50987"/>
    </source>
</evidence>
<dbReference type="Pfam" id="PF01022">
    <property type="entry name" value="HTH_5"/>
    <property type="match status" value="1"/>
</dbReference>
<evidence type="ECO:0000313" key="5">
    <source>
        <dbReference type="EMBL" id="QUX27070.1"/>
    </source>
</evidence>